<sequence>MKRQMLVTRVVTCAAALVLAACASTTKPGAVGVQRQQLMLVSAETVERMALVNYTQQNRDAQLAGRLVTKGPEYERLKRIAARLQGQVTTFRDDAAKWNWQLALIDAPVINATCAPGGKITFYTGLLRQLKLNDDEVAMVMGHEIAHALREHGRERVSRAVAQNTLTTAALTAAPSTEAQVQAAGAVAHYLFMLPNSRQNESEADAMGLELAARAGYKPDAAPAVWRKMAALGHGKRTPGSQATGSEPPEFASTHPSHQTRIAELTAMLPKVMPLYQAASANKPAKAAKGK</sequence>
<dbReference type="InterPro" id="IPR051156">
    <property type="entry name" value="Mito/Outer_Membr_Metalloprot"/>
</dbReference>
<dbReference type="Pfam" id="PF01435">
    <property type="entry name" value="Peptidase_M48"/>
    <property type="match status" value="1"/>
</dbReference>
<keyword evidence="1 6" id="KW-0645">Protease</keyword>
<dbReference type="EMBL" id="VLKW01000005">
    <property type="protein sequence ID" value="TWI46545.1"/>
    <property type="molecule type" value="Genomic_DNA"/>
</dbReference>
<accession>A0A562PQ10</accession>
<feature type="region of interest" description="Disordered" evidence="7">
    <location>
        <begin position="234"/>
        <end position="258"/>
    </location>
</feature>
<comment type="caution">
    <text evidence="10">The sequence shown here is derived from an EMBL/GenBank/DDBJ whole genome shotgun (WGS) entry which is preliminary data.</text>
</comment>
<reference evidence="10 11" key="1">
    <citation type="journal article" date="2015" name="Stand. Genomic Sci.">
        <title>Genomic Encyclopedia of Bacterial and Archaeal Type Strains, Phase III: the genomes of soil and plant-associated and newly described type strains.</title>
        <authorList>
            <person name="Whitman W.B."/>
            <person name="Woyke T."/>
            <person name="Klenk H.P."/>
            <person name="Zhou Y."/>
            <person name="Lilburn T.G."/>
            <person name="Beck B.J."/>
            <person name="De Vos P."/>
            <person name="Vandamme P."/>
            <person name="Eisen J.A."/>
            <person name="Garrity G."/>
            <person name="Hugenholtz P."/>
            <person name="Kyrpides N.C."/>
        </authorList>
    </citation>
    <scope>NUCLEOTIDE SEQUENCE [LARGE SCALE GENOMIC DNA]</scope>
    <source>
        <strain evidence="10 11">CGMCC 1.10685</strain>
    </source>
</reference>
<evidence type="ECO:0000313" key="10">
    <source>
        <dbReference type="EMBL" id="TWI46545.1"/>
    </source>
</evidence>
<protein>
    <submittedName>
        <fullName evidence="10">Peptidase M48-like protein</fullName>
    </submittedName>
</protein>
<dbReference type="PANTHER" id="PTHR22726">
    <property type="entry name" value="METALLOENDOPEPTIDASE OMA1"/>
    <property type="match status" value="1"/>
</dbReference>
<dbReference type="RefSeq" id="WP_199271870.1">
    <property type="nucleotide sequence ID" value="NZ_CP046904.1"/>
</dbReference>
<keyword evidence="8" id="KW-0732">Signal</keyword>
<name>A0A562PQ10_9BURK</name>
<evidence type="ECO:0000259" key="9">
    <source>
        <dbReference type="Pfam" id="PF01435"/>
    </source>
</evidence>
<evidence type="ECO:0000256" key="3">
    <source>
        <dbReference type="ARBA" id="ARBA00022801"/>
    </source>
</evidence>
<evidence type="ECO:0000256" key="8">
    <source>
        <dbReference type="SAM" id="SignalP"/>
    </source>
</evidence>
<keyword evidence="5 6" id="KW-0482">Metalloprotease</keyword>
<evidence type="ECO:0000256" key="6">
    <source>
        <dbReference type="RuleBase" id="RU003983"/>
    </source>
</evidence>
<evidence type="ECO:0000256" key="5">
    <source>
        <dbReference type="ARBA" id="ARBA00023049"/>
    </source>
</evidence>
<dbReference type="PROSITE" id="PS51257">
    <property type="entry name" value="PROKAR_LIPOPROTEIN"/>
    <property type="match status" value="1"/>
</dbReference>
<dbReference type="Proteomes" id="UP000315112">
    <property type="component" value="Unassembled WGS sequence"/>
</dbReference>
<proteinExistence type="inferred from homology"/>
<evidence type="ECO:0000256" key="4">
    <source>
        <dbReference type="ARBA" id="ARBA00022833"/>
    </source>
</evidence>
<keyword evidence="2" id="KW-0479">Metal-binding</keyword>
<dbReference type="GO" id="GO:0016020">
    <property type="term" value="C:membrane"/>
    <property type="evidence" value="ECO:0007669"/>
    <property type="project" value="TreeGrafter"/>
</dbReference>
<keyword evidence="3 6" id="KW-0378">Hydrolase</keyword>
<feature type="domain" description="Peptidase M48" evidence="9">
    <location>
        <begin position="94"/>
        <end position="268"/>
    </location>
</feature>
<comment type="cofactor">
    <cofactor evidence="6">
        <name>Zn(2+)</name>
        <dbReference type="ChEBI" id="CHEBI:29105"/>
    </cofactor>
    <text evidence="6">Binds 1 zinc ion per subunit.</text>
</comment>
<dbReference type="GO" id="GO:0004222">
    <property type="term" value="F:metalloendopeptidase activity"/>
    <property type="evidence" value="ECO:0007669"/>
    <property type="project" value="InterPro"/>
</dbReference>
<feature type="chain" id="PRO_5021837027" evidence="8">
    <location>
        <begin position="24"/>
        <end position="291"/>
    </location>
</feature>
<gene>
    <name evidence="10" type="ORF">IP92_02904</name>
</gene>
<organism evidence="10 11">
    <name type="scientific">Pseudoduganella flava</name>
    <dbReference type="NCBI Taxonomy" id="871742"/>
    <lineage>
        <taxon>Bacteria</taxon>
        <taxon>Pseudomonadati</taxon>
        <taxon>Pseudomonadota</taxon>
        <taxon>Betaproteobacteria</taxon>
        <taxon>Burkholderiales</taxon>
        <taxon>Oxalobacteraceae</taxon>
        <taxon>Telluria group</taxon>
        <taxon>Pseudoduganella</taxon>
    </lineage>
</organism>
<dbReference type="PANTHER" id="PTHR22726:SF1">
    <property type="entry name" value="METALLOENDOPEPTIDASE OMA1, MITOCHONDRIAL"/>
    <property type="match status" value="1"/>
</dbReference>
<evidence type="ECO:0000256" key="7">
    <source>
        <dbReference type="SAM" id="MobiDB-lite"/>
    </source>
</evidence>
<feature type="signal peptide" evidence="8">
    <location>
        <begin position="1"/>
        <end position="23"/>
    </location>
</feature>
<dbReference type="Gene3D" id="3.30.2010.10">
    <property type="entry name" value="Metalloproteases ('zincins'), catalytic domain"/>
    <property type="match status" value="1"/>
</dbReference>
<dbReference type="CDD" id="cd07331">
    <property type="entry name" value="M48C_Oma1_like"/>
    <property type="match status" value="1"/>
</dbReference>
<dbReference type="GO" id="GO:0046872">
    <property type="term" value="F:metal ion binding"/>
    <property type="evidence" value="ECO:0007669"/>
    <property type="project" value="UniProtKB-KW"/>
</dbReference>
<dbReference type="InterPro" id="IPR001915">
    <property type="entry name" value="Peptidase_M48"/>
</dbReference>
<dbReference type="AlphaFoldDB" id="A0A562PQ10"/>
<evidence type="ECO:0000313" key="11">
    <source>
        <dbReference type="Proteomes" id="UP000315112"/>
    </source>
</evidence>
<comment type="similarity">
    <text evidence="6">Belongs to the peptidase M48 family.</text>
</comment>
<evidence type="ECO:0000256" key="2">
    <source>
        <dbReference type="ARBA" id="ARBA00022723"/>
    </source>
</evidence>
<evidence type="ECO:0000256" key="1">
    <source>
        <dbReference type="ARBA" id="ARBA00022670"/>
    </source>
</evidence>
<keyword evidence="4 6" id="KW-0862">Zinc</keyword>
<dbReference type="GO" id="GO:0051603">
    <property type="term" value="P:proteolysis involved in protein catabolic process"/>
    <property type="evidence" value="ECO:0007669"/>
    <property type="project" value="TreeGrafter"/>
</dbReference>